<keyword evidence="3" id="KW-1185">Reference proteome</keyword>
<evidence type="ECO:0000313" key="3">
    <source>
        <dbReference type="Proteomes" id="UP000637695"/>
    </source>
</evidence>
<dbReference type="InterPro" id="IPR008769">
    <property type="entry name" value="PhaF_PhaI"/>
</dbReference>
<name>A0A917K8I9_9BACL</name>
<gene>
    <name evidence="2" type="ORF">GCM10010885_12640</name>
</gene>
<dbReference type="EMBL" id="BMOY01000016">
    <property type="protein sequence ID" value="GGJ04970.1"/>
    <property type="molecule type" value="Genomic_DNA"/>
</dbReference>
<dbReference type="RefSeq" id="WP_188881873.1">
    <property type="nucleotide sequence ID" value="NZ_BMOY01000016.1"/>
</dbReference>
<comment type="caution">
    <text evidence="2">The sequence shown here is derived from an EMBL/GenBank/DDBJ whole genome shotgun (WGS) entry which is preliminary data.</text>
</comment>
<evidence type="ECO:0000313" key="2">
    <source>
        <dbReference type="EMBL" id="GGJ04970.1"/>
    </source>
</evidence>
<dbReference type="Pfam" id="PF05597">
    <property type="entry name" value="Phasin"/>
    <property type="match status" value="1"/>
</dbReference>
<reference evidence="2" key="1">
    <citation type="journal article" date="2014" name="Int. J. Syst. Evol. Microbiol.">
        <title>Complete genome sequence of Corynebacterium casei LMG S-19264T (=DSM 44701T), isolated from a smear-ripened cheese.</title>
        <authorList>
            <consortium name="US DOE Joint Genome Institute (JGI-PGF)"/>
            <person name="Walter F."/>
            <person name="Albersmeier A."/>
            <person name="Kalinowski J."/>
            <person name="Ruckert C."/>
        </authorList>
    </citation>
    <scope>NUCLEOTIDE SEQUENCE</scope>
    <source>
        <strain evidence="2">JCM 18487</strain>
    </source>
</reference>
<dbReference type="AlphaFoldDB" id="A0A917K8I9"/>
<dbReference type="PANTHER" id="PTHR38664:SF1">
    <property type="entry name" value="SLR0058 PROTEIN"/>
    <property type="match status" value="1"/>
</dbReference>
<organism evidence="2 3">
    <name type="scientific">Alicyclobacillus cellulosilyticus</name>
    <dbReference type="NCBI Taxonomy" id="1003997"/>
    <lineage>
        <taxon>Bacteria</taxon>
        <taxon>Bacillati</taxon>
        <taxon>Bacillota</taxon>
        <taxon>Bacilli</taxon>
        <taxon>Bacillales</taxon>
        <taxon>Alicyclobacillaceae</taxon>
        <taxon>Alicyclobacillus</taxon>
    </lineage>
</organism>
<evidence type="ECO:0008006" key="4">
    <source>
        <dbReference type="Google" id="ProtNLM"/>
    </source>
</evidence>
<dbReference type="PANTHER" id="PTHR38664">
    <property type="entry name" value="SLR0058 PROTEIN"/>
    <property type="match status" value="1"/>
</dbReference>
<reference evidence="2" key="2">
    <citation type="submission" date="2020-09" db="EMBL/GenBank/DDBJ databases">
        <authorList>
            <person name="Sun Q."/>
            <person name="Ohkuma M."/>
        </authorList>
    </citation>
    <scope>NUCLEOTIDE SEQUENCE</scope>
    <source>
        <strain evidence="2">JCM 18487</strain>
    </source>
</reference>
<sequence length="142" mass="14827">MTGVEDLLKKAVDVGFGVISVSRRALESTVKQWVDDGVLPASAAKEFLNRLAERGEEEKQHLQRAVQEQVQKALDRLGVPTREELQRLEARIAQLEARLGLTADAAPGPEAGPGPKAEPVPDAGAPEAGRAGAGAAATDASG</sequence>
<feature type="compositionally biased region" description="Low complexity" evidence="1">
    <location>
        <begin position="119"/>
        <end position="142"/>
    </location>
</feature>
<accession>A0A917K8I9</accession>
<proteinExistence type="predicted"/>
<dbReference type="Proteomes" id="UP000637695">
    <property type="component" value="Unassembled WGS sequence"/>
</dbReference>
<evidence type="ECO:0000256" key="1">
    <source>
        <dbReference type="SAM" id="MobiDB-lite"/>
    </source>
</evidence>
<feature type="region of interest" description="Disordered" evidence="1">
    <location>
        <begin position="101"/>
        <end position="142"/>
    </location>
</feature>
<protein>
    <recommendedName>
        <fullName evidence="4">Polyhydroxyalkanoate synthesis regulator phasin</fullName>
    </recommendedName>
</protein>